<keyword evidence="1" id="KW-0812">Transmembrane</keyword>
<name>A0ABU5GC70_9ACTO</name>
<proteinExistence type="predicted"/>
<keyword evidence="1" id="KW-0472">Membrane</keyword>
<keyword evidence="1" id="KW-1133">Transmembrane helix</keyword>
<dbReference type="GeneID" id="92813040"/>
<dbReference type="EMBL" id="JAWNFY010000007">
    <property type="protein sequence ID" value="MDY5146061.1"/>
    <property type="molecule type" value="Genomic_DNA"/>
</dbReference>
<evidence type="ECO:0000313" key="3">
    <source>
        <dbReference type="Proteomes" id="UP001284901"/>
    </source>
</evidence>
<comment type="caution">
    <text evidence="2">The sequence shown here is derived from an EMBL/GenBank/DDBJ whole genome shotgun (WGS) entry which is preliminary data.</text>
</comment>
<evidence type="ECO:0000256" key="1">
    <source>
        <dbReference type="SAM" id="Phobius"/>
    </source>
</evidence>
<gene>
    <name evidence="2" type="ORF">R6P33_03335</name>
</gene>
<keyword evidence="3" id="KW-1185">Reference proteome</keyword>
<protein>
    <submittedName>
        <fullName evidence="2">Uncharacterized protein</fullName>
    </submittedName>
</protein>
<sequence length="79" mass="8818">MGQILITVGIVIYLGVAVLWAVNLIRGLRRAAQDPQSRLDRSARRTTYLALATCWAWPVWIFISLAIAARRIRRAGRGG</sequence>
<dbReference type="RefSeq" id="WP_087069728.1">
    <property type="nucleotide sequence ID" value="NZ_CAUPFC010000021.1"/>
</dbReference>
<feature type="transmembrane region" description="Helical" evidence="1">
    <location>
        <begin position="6"/>
        <end position="25"/>
    </location>
</feature>
<accession>A0ABU5GC70</accession>
<evidence type="ECO:0000313" key="2">
    <source>
        <dbReference type="EMBL" id="MDY5146061.1"/>
    </source>
</evidence>
<organism evidence="2 3">
    <name type="scientific">Actinotignum timonense</name>
    <dbReference type="NCBI Taxonomy" id="1870995"/>
    <lineage>
        <taxon>Bacteria</taxon>
        <taxon>Bacillati</taxon>
        <taxon>Actinomycetota</taxon>
        <taxon>Actinomycetes</taxon>
        <taxon>Actinomycetales</taxon>
        <taxon>Actinomycetaceae</taxon>
        <taxon>Actinotignum</taxon>
    </lineage>
</organism>
<reference evidence="2 3" key="1">
    <citation type="submission" date="2023-10" db="EMBL/GenBank/DDBJ databases">
        <title>Whole Genome based description of the genera Actinobaculum and Actinotignum reveals a complex phylogenetic relationship within the species included in the genus Actinotignum.</title>
        <authorList>
            <person name="Jensen C.S."/>
            <person name="Dargis R."/>
            <person name="Kemp M."/>
            <person name="Christensen J.J."/>
        </authorList>
    </citation>
    <scope>NUCLEOTIDE SEQUENCE [LARGE SCALE GENOMIC DNA]</scope>
    <source>
        <strain evidence="2 3">SLA_B089</strain>
    </source>
</reference>
<dbReference type="Proteomes" id="UP001284901">
    <property type="component" value="Unassembled WGS sequence"/>
</dbReference>
<feature type="transmembrane region" description="Helical" evidence="1">
    <location>
        <begin position="46"/>
        <end position="69"/>
    </location>
</feature>